<dbReference type="Proteomes" id="UP000069654">
    <property type="component" value="Unassembled WGS sequence"/>
</dbReference>
<evidence type="ECO:0000256" key="7">
    <source>
        <dbReference type="ARBA" id="ARBA00022598"/>
    </source>
</evidence>
<dbReference type="InterPro" id="IPR029058">
    <property type="entry name" value="AB_hydrolase_fold"/>
</dbReference>
<dbReference type="InterPro" id="IPR020806">
    <property type="entry name" value="PKS_PP-bd"/>
</dbReference>
<evidence type="ECO:0000256" key="2">
    <source>
        <dbReference type="ARBA" id="ARBA00005102"/>
    </source>
</evidence>
<sequence length="1179" mass="126499">MGAAATTALTVRAEVAELLGVSPESLDPHADLIASGLDSIRMMTLSGRWRRQGIDVGFAALAAEPTVAAWTRLVAEHTGAPGSGEPTAGDPGAGDPDRENAGQASADDPNAPFPLAPIQHALWVGRDELTELGGVAAHLYVEFDGVGVDPERLGAAAAKLARRHPMLRVEILGDGTQRISDRTLPVKVTDLRHLDEAAAEQQLEEIRQAKSHQMLHGEVLELALTLLPGGRTRLHVDLDMQAADAVSYRNFMADLARFYKGVELPELGYTYREYRAALTATEPADAEADRRWWTDRLPHLPEAPALPLVPRPEQRDPRRGTRRWRYLDGEMRDRLFAAARNRGITPAMAFAASYAGTLARWSTNRHFLLNLPMFGREPFHPDVDKLVGDFSSSLMLDVDFTAAHTPAERARVMQAALHTSAAHATYSGLSVLRDLSRLHGKPQLAPFVFTSALGLGDLFAGDVTEQFGTPVWHISQGPQVLVDAQVTPFDGGLLVNWDVREDAFRPGVVDAMFAYQLAELERLAADDAAWDAPDPPAVPAEQLAVRAGLNSVTAGPSGEALHDGFFRRAQAAPDAVAVISSAGQLTYAQLREQVLAVAGALRVAGIKPGDTVSVVGPKGVDQVIALLGIHAAGAAYVPVGADQPADRAAGILRNARARMALVCAGGDLPADLPALTVAEALRVGSHETGVTPAAIDPQQIAYVLFTSGSTGEPKGVEVSHDAAMNTVEFINAHFGIGPDDRCLALSTLEGDLSVLDIFGMLRAGAALVVVDEADRRNPDAWARMIAEHRVTVLHWMPGWLEMLLSVTDSLSTVRVVPTGGDWVRAEMVRALRRAAPDVRFAGLGGATETAIHNTICEPPDPLPDTWTAVPFGRPLPNNACRVVAADGSDCPDWVPGELWVSGRGIARGYRGRDDLTAERFVEHDGRIWYRTGDLVRYLPDGQIDFVGRADHRVKVSGYRIELGEVEAALRRVAGVDGAVAAVLPAPGDGRGEQLAAIVRVTDPQLTVEELTARMGELVPPHMVPSHLLTVEQIPFTVGGKIDRRAVSALLADSLAEKADNRAPSYRAPSTPLERALAHIVAKVLGRDRVGLDDDFFELGGDSVLATQTVARIRDWLDSPGVMVTDIFAARDVGSLARRLIDAESGRERLDEVARVYLEVMEMTAADVASELESTSAKAS</sequence>
<dbReference type="Pfam" id="PF13193">
    <property type="entry name" value="AMP-binding_C"/>
    <property type="match status" value="1"/>
</dbReference>
<keyword evidence="7" id="KW-0436">Ligase</keyword>
<dbReference type="SUPFAM" id="SSF56801">
    <property type="entry name" value="Acetyl-CoA synthetase-like"/>
    <property type="match status" value="1"/>
</dbReference>
<evidence type="ECO:0000256" key="4">
    <source>
        <dbReference type="ARBA" id="ARBA00016743"/>
    </source>
</evidence>
<dbReference type="InterPro" id="IPR001242">
    <property type="entry name" value="Condensation_dom"/>
</dbReference>
<dbReference type="GO" id="GO:0031177">
    <property type="term" value="F:phosphopantetheine binding"/>
    <property type="evidence" value="ECO:0007669"/>
    <property type="project" value="InterPro"/>
</dbReference>
<dbReference type="InterPro" id="IPR000873">
    <property type="entry name" value="AMP-dep_synth/lig_dom"/>
</dbReference>
<dbReference type="RefSeq" id="WP_040547330.1">
    <property type="nucleotide sequence ID" value="NZ_BCTB01000004.1"/>
</dbReference>
<comment type="caution">
    <text evidence="12">The sequence shown here is derived from an EMBL/GenBank/DDBJ whole genome shotgun (WGS) entry which is preliminary data.</text>
</comment>
<feature type="region of interest" description="Disordered" evidence="10">
    <location>
        <begin position="77"/>
        <end position="112"/>
    </location>
</feature>
<dbReference type="UniPathway" id="UPA00011"/>
<evidence type="ECO:0000313" key="12">
    <source>
        <dbReference type="EMBL" id="GAT13807.1"/>
    </source>
</evidence>
<dbReference type="Gene3D" id="3.40.50.1820">
    <property type="entry name" value="alpha/beta hydrolase"/>
    <property type="match status" value="1"/>
</dbReference>
<feature type="domain" description="Carrier" evidence="11">
    <location>
        <begin position="5"/>
        <end position="78"/>
    </location>
</feature>
<keyword evidence="8" id="KW-0677">Repeat</keyword>
<dbReference type="Pfam" id="PF00501">
    <property type="entry name" value="AMP-binding"/>
    <property type="match status" value="1"/>
</dbReference>
<proteinExistence type="inferred from homology"/>
<evidence type="ECO:0000313" key="13">
    <source>
        <dbReference type="Proteomes" id="UP000069654"/>
    </source>
</evidence>
<dbReference type="PROSITE" id="PS50075">
    <property type="entry name" value="CARRIER"/>
    <property type="match status" value="2"/>
</dbReference>
<evidence type="ECO:0000256" key="10">
    <source>
        <dbReference type="SAM" id="MobiDB-lite"/>
    </source>
</evidence>
<name>A0A100XBZ8_MYCTH</name>
<dbReference type="InterPro" id="IPR036736">
    <property type="entry name" value="ACP-like_sf"/>
</dbReference>
<dbReference type="FunFam" id="3.40.50.12780:FF:000012">
    <property type="entry name" value="Non-ribosomal peptide synthetase"/>
    <property type="match status" value="1"/>
</dbReference>
<dbReference type="STRING" id="1797.RMCT_0778"/>
<dbReference type="GO" id="GO:0016874">
    <property type="term" value="F:ligase activity"/>
    <property type="evidence" value="ECO:0007669"/>
    <property type="project" value="UniProtKB-KW"/>
</dbReference>
<dbReference type="Gene3D" id="3.30.559.30">
    <property type="entry name" value="Nonribosomal peptide synthetase, condensation domain"/>
    <property type="match status" value="1"/>
</dbReference>
<evidence type="ECO:0000256" key="6">
    <source>
        <dbReference type="ARBA" id="ARBA00022553"/>
    </source>
</evidence>
<dbReference type="Gene3D" id="3.30.300.30">
    <property type="match status" value="1"/>
</dbReference>
<dbReference type="CDD" id="cd19535">
    <property type="entry name" value="Cyc_NRPS"/>
    <property type="match status" value="1"/>
</dbReference>
<dbReference type="PROSITE" id="PS00455">
    <property type="entry name" value="AMP_BINDING"/>
    <property type="match status" value="1"/>
</dbReference>
<dbReference type="OrthoDB" id="2472181at2"/>
<dbReference type="FunFam" id="1.10.1200.10:FF:000016">
    <property type="entry name" value="Non-ribosomal peptide synthase"/>
    <property type="match status" value="1"/>
</dbReference>
<dbReference type="InterPro" id="IPR010071">
    <property type="entry name" value="AA_adenyl_dom"/>
</dbReference>
<evidence type="ECO:0000256" key="1">
    <source>
        <dbReference type="ARBA" id="ARBA00001957"/>
    </source>
</evidence>
<dbReference type="SUPFAM" id="SSF52777">
    <property type="entry name" value="CoA-dependent acyltransferases"/>
    <property type="match status" value="2"/>
</dbReference>
<reference evidence="12 13" key="1">
    <citation type="journal article" date="2016" name="Genome Announc.">
        <title>Draft Genome Sequences of Five Rapidly Growing Mycobacterium Species, M. thermoresistibile, M. fortuitum subsp. acetamidolyticum, M. canariasense, M. brisbanense, and M. novocastrense.</title>
        <authorList>
            <person name="Katahira K."/>
            <person name="Ogura Y."/>
            <person name="Gotoh Y."/>
            <person name="Hayashi T."/>
        </authorList>
    </citation>
    <scope>NUCLEOTIDE SEQUENCE [LARGE SCALE GENOMIC DNA]</scope>
    <source>
        <strain evidence="12 13">JCM6362</strain>
    </source>
</reference>
<dbReference type="InterPro" id="IPR006162">
    <property type="entry name" value="Ppantetheine_attach_site"/>
</dbReference>
<dbReference type="InterPro" id="IPR023213">
    <property type="entry name" value="CAT-like_dom_sf"/>
</dbReference>
<dbReference type="FunFam" id="3.30.559.10:FF:000023">
    <property type="entry name" value="Non-ribosomal peptide synthetase"/>
    <property type="match status" value="1"/>
</dbReference>
<dbReference type="SUPFAM" id="SSF47336">
    <property type="entry name" value="ACP-like"/>
    <property type="match status" value="2"/>
</dbReference>
<comment type="pathway">
    <text evidence="2">Siderophore biosynthesis; mycobactin biosynthesis.</text>
</comment>
<organism evidence="12 13">
    <name type="scientific">Mycolicibacterium thermoresistibile</name>
    <name type="common">Mycobacterium thermoresistibile</name>
    <dbReference type="NCBI Taxonomy" id="1797"/>
    <lineage>
        <taxon>Bacteria</taxon>
        <taxon>Bacillati</taxon>
        <taxon>Actinomycetota</taxon>
        <taxon>Actinomycetes</taxon>
        <taxon>Mycobacteriales</taxon>
        <taxon>Mycobacteriaceae</taxon>
        <taxon>Mycolicibacterium</taxon>
    </lineage>
</organism>
<dbReference type="GO" id="GO:0000036">
    <property type="term" value="F:acyl carrier activity"/>
    <property type="evidence" value="ECO:0007669"/>
    <property type="project" value="TreeGrafter"/>
</dbReference>
<evidence type="ECO:0000256" key="5">
    <source>
        <dbReference type="ARBA" id="ARBA00022450"/>
    </source>
</evidence>
<dbReference type="GO" id="GO:0005737">
    <property type="term" value="C:cytoplasm"/>
    <property type="evidence" value="ECO:0007669"/>
    <property type="project" value="TreeGrafter"/>
</dbReference>
<accession>A0A100XBZ8</accession>
<gene>
    <name evidence="12" type="ORF">RMCT_0778</name>
</gene>
<dbReference type="Pfam" id="PF00668">
    <property type="entry name" value="Condensation"/>
    <property type="match status" value="1"/>
</dbReference>
<protein>
    <recommendedName>
        <fullName evidence="4">Phenyloxazoline synthase MbtB</fullName>
    </recommendedName>
    <alternativeName>
        <fullName evidence="9">Mycobactin synthetase protein B</fullName>
    </alternativeName>
</protein>
<dbReference type="EMBL" id="BCTB01000004">
    <property type="protein sequence ID" value="GAT13807.1"/>
    <property type="molecule type" value="Genomic_DNA"/>
</dbReference>
<dbReference type="InterPro" id="IPR042099">
    <property type="entry name" value="ANL_N_sf"/>
</dbReference>
<dbReference type="AlphaFoldDB" id="A0A100XBZ8"/>
<dbReference type="NCBIfam" id="TIGR01733">
    <property type="entry name" value="AA-adenyl-dom"/>
    <property type="match status" value="1"/>
</dbReference>
<dbReference type="FunFam" id="3.30.559.30:FF:000006">
    <property type="entry name" value="Yersiniabactin polyketide/non-ribosomal peptide synthetase"/>
    <property type="match status" value="1"/>
</dbReference>
<dbReference type="GO" id="GO:0043041">
    <property type="term" value="P:amino acid activation for nonribosomal peptide biosynthetic process"/>
    <property type="evidence" value="ECO:0007669"/>
    <property type="project" value="TreeGrafter"/>
</dbReference>
<dbReference type="SMART" id="SM00823">
    <property type="entry name" value="PKS_PP"/>
    <property type="match status" value="2"/>
</dbReference>
<evidence type="ECO:0000259" key="11">
    <source>
        <dbReference type="PROSITE" id="PS50075"/>
    </source>
</evidence>
<dbReference type="GO" id="GO:0044550">
    <property type="term" value="P:secondary metabolite biosynthetic process"/>
    <property type="evidence" value="ECO:0007669"/>
    <property type="project" value="TreeGrafter"/>
</dbReference>
<feature type="domain" description="Carrier" evidence="11">
    <location>
        <begin position="1067"/>
        <end position="1143"/>
    </location>
</feature>
<dbReference type="InterPro" id="IPR057737">
    <property type="entry name" value="Condensation_MtbB-like"/>
</dbReference>
<dbReference type="InterPro" id="IPR025110">
    <property type="entry name" value="AMP-bd_C"/>
</dbReference>
<dbReference type="InterPro" id="IPR020845">
    <property type="entry name" value="AMP-binding_CS"/>
</dbReference>
<evidence type="ECO:0000256" key="8">
    <source>
        <dbReference type="ARBA" id="ARBA00022737"/>
    </source>
</evidence>
<comment type="similarity">
    <text evidence="3">Belongs to the ATP-dependent AMP-binding enzyme family. MbtB subfamily.</text>
</comment>
<dbReference type="Gene3D" id="1.10.1200.10">
    <property type="entry name" value="ACP-like"/>
    <property type="match status" value="1"/>
</dbReference>
<dbReference type="InterPro" id="IPR045851">
    <property type="entry name" value="AMP-bd_C_sf"/>
</dbReference>
<dbReference type="InterPro" id="IPR009081">
    <property type="entry name" value="PP-bd_ACP"/>
</dbReference>
<keyword evidence="6" id="KW-0597">Phosphoprotein</keyword>
<dbReference type="Gene3D" id="3.40.50.12780">
    <property type="entry name" value="N-terminal domain of ligase-like"/>
    <property type="match status" value="1"/>
</dbReference>
<keyword evidence="5" id="KW-0596">Phosphopantetheine</keyword>
<dbReference type="Pfam" id="PF00550">
    <property type="entry name" value="PP-binding"/>
    <property type="match status" value="2"/>
</dbReference>
<dbReference type="Gene3D" id="3.30.559.10">
    <property type="entry name" value="Chloramphenicol acetyltransferase-like domain"/>
    <property type="match status" value="1"/>
</dbReference>
<dbReference type="PANTHER" id="PTHR45527:SF10">
    <property type="entry name" value="PYOCHELIN SYNTHASE PCHF"/>
    <property type="match status" value="1"/>
</dbReference>
<evidence type="ECO:0000256" key="3">
    <source>
        <dbReference type="ARBA" id="ARBA00007380"/>
    </source>
</evidence>
<dbReference type="PANTHER" id="PTHR45527">
    <property type="entry name" value="NONRIBOSOMAL PEPTIDE SYNTHETASE"/>
    <property type="match status" value="1"/>
</dbReference>
<dbReference type="PROSITE" id="PS00012">
    <property type="entry name" value="PHOSPHOPANTETHEINE"/>
    <property type="match status" value="1"/>
</dbReference>
<reference evidence="13" key="2">
    <citation type="submission" date="2016-02" db="EMBL/GenBank/DDBJ databases">
        <title>Draft genome sequence of five rapidly growing Mycobacterium species.</title>
        <authorList>
            <person name="Katahira K."/>
            <person name="Gotou Y."/>
            <person name="Iida K."/>
            <person name="Ogura Y."/>
            <person name="Hayashi T."/>
        </authorList>
    </citation>
    <scope>NUCLEOTIDE SEQUENCE [LARGE SCALE GENOMIC DNA]</scope>
    <source>
        <strain evidence="13">JCM6362</strain>
    </source>
</reference>
<evidence type="ECO:0000256" key="9">
    <source>
        <dbReference type="ARBA" id="ARBA00033440"/>
    </source>
</evidence>
<comment type="cofactor">
    <cofactor evidence="1">
        <name>pantetheine 4'-phosphate</name>
        <dbReference type="ChEBI" id="CHEBI:47942"/>
    </cofactor>
</comment>